<dbReference type="AlphaFoldDB" id="A0A501PGK8"/>
<feature type="transmembrane region" description="Helical" evidence="1">
    <location>
        <begin position="272"/>
        <end position="290"/>
    </location>
</feature>
<evidence type="ECO:0000256" key="1">
    <source>
        <dbReference type="SAM" id="Phobius"/>
    </source>
</evidence>
<gene>
    <name evidence="3" type="ORF">FIV46_11100</name>
</gene>
<name>A0A501PGK8_9PROT</name>
<dbReference type="Pfam" id="PF00027">
    <property type="entry name" value="cNMP_binding"/>
    <property type="match status" value="1"/>
</dbReference>
<dbReference type="Gene3D" id="2.60.120.10">
    <property type="entry name" value="Jelly Rolls"/>
    <property type="match status" value="1"/>
</dbReference>
<dbReference type="OrthoDB" id="5497289at2"/>
<reference evidence="4" key="1">
    <citation type="submission" date="2019-06" db="EMBL/GenBank/DDBJ databases">
        <title>The complete genome of Emcibacter congregatus ZYLT.</title>
        <authorList>
            <person name="Zhao Z."/>
        </authorList>
    </citation>
    <scope>NUCLEOTIDE SEQUENCE [LARGE SCALE GENOMIC DNA]</scope>
    <source>
        <strain evidence="4">MCCC 1A06723</strain>
    </source>
</reference>
<dbReference type="InterPro" id="IPR018490">
    <property type="entry name" value="cNMP-bd_dom_sf"/>
</dbReference>
<dbReference type="Proteomes" id="UP000319148">
    <property type="component" value="Unassembled WGS sequence"/>
</dbReference>
<accession>A0A501PGK8</accession>
<feature type="transmembrane region" description="Helical" evidence="1">
    <location>
        <begin position="229"/>
        <end position="252"/>
    </location>
</feature>
<feature type="domain" description="Cyclic nucleotide-binding" evidence="2">
    <location>
        <begin position="32"/>
        <end position="136"/>
    </location>
</feature>
<dbReference type="PROSITE" id="PS50042">
    <property type="entry name" value="CNMP_BINDING_3"/>
    <property type="match status" value="1"/>
</dbReference>
<feature type="transmembrane region" description="Helical" evidence="1">
    <location>
        <begin position="198"/>
        <end position="220"/>
    </location>
</feature>
<keyword evidence="1" id="KW-1133">Transmembrane helix</keyword>
<keyword evidence="1" id="KW-0472">Membrane</keyword>
<keyword evidence="1" id="KW-0812">Transmembrane</keyword>
<dbReference type="EMBL" id="VFIY01000014">
    <property type="protein sequence ID" value="TPD59335.1"/>
    <property type="molecule type" value="Genomic_DNA"/>
</dbReference>
<evidence type="ECO:0000313" key="4">
    <source>
        <dbReference type="Proteomes" id="UP000319148"/>
    </source>
</evidence>
<protein>
    <submittedName>
        <fullName evidence="3">Cyclic nucleotide-binding domain-containing protein</fullName>
    </submittedName>
</protein>
<dbReference type="CDD" id="cd00038">
    <property type="entry name" value="CAP_ED"/>
    <property type="match status" value="1"/>
</dbReference>
<evidence type="ECO:0000313" key="3">
    <source>
        <dbReference type="EMBL" id="TPD59335.1"/>
    </source>
</evidence>
<dbReference type="SUPFAM" id="SSF51206">
    <property type="entry name" value="cAMP-binding domain-like"/>
    <property type="match status" value="1"/>
</dbReference>
<sequence>MSRQVKMDNIEEQAKLSNLLDTETLERQKSILLRNELISNNQEIAEKVLQRGKLITFSKNEKVIEQGADDDCVYFILSGEVTIRVNKRVIDKRNTPYSFGEMAAKKAGETRTADVIVESKKLEAIVLSGTDFRKLIIEHSVFANNLEDSIDTLSRKKILQLGENTKAKGFPWLAISAIVGMTASIITGFIAWQSEALTTTQIIFTSLPVGLISFVFMLIFNPELRYRNLAIMTGSALIGYIIYGSLSFALTIDGKEVDWPLIDFSVHTEQRLGLYIVGTFTLLLLFRYAGKFDMDLVRSKK</sequence>
<organism evidence="3 4">
    <name type="scientific">Emcibacter nanhaiensis</name>
    <dbReference type="NCBI Taxonomy" id="1505037"/>
    <lineage>
        <taxon>Bacteria</taxon>
        <taxon>Pseudomonadati</taxon>
        <taxon>Pseudomonadota</taxon>
        <taxon>Alphaproteobacteria</taxon>
        <taxon>Emcibacterales</taxon>
        <taxon>Emcibacteraceae</taxon>
        <taxon>Emcibacter</taxon>
    </lineage>
</organism>
<dbReference type="InterPro" id="IPR000595">
    <property type="entry name" value="cNMP-bd_dom"/>
</dbReference>
<comment type="caution">
    <text evidence="3">The sequence shown here is derived from an EMBL/GenBank/DDBJ whole genome shotgun (WGS) entry which is preliminary data.</text>
</comment>
<proteinExistence type="predicted"/>
<evidence type="ECO:0000259" key="2">
    <source>
        <dbReference type="PROSITE" id="PS50042"/>
    </source>
</evidence>
<feature type="transmembrane region" description="Helical" evidence="1">
    <location>
        <begin position="170"/>
        <end position="192"/>
    </location>
</feature>
<dbReference type="RefSeq" id="WP_139940999.1">
    <property type="nucleotide sequence ID" value="NZ_JBHSYP010000006.1"/>
</dbReference>
<keyword evidence="4" id="KW-1185">Reference proteome</keyword>
<dbReference type="InterPro" id="IPR014710">
    <property type="entry name" value="RmlC-like_jellyroll"/>
</dbReference>